<evidence type="ECO:0000313" key="1">
    <source>
        <dbReference type="EMBL" id="CAG8833918.1"/>
    </source>
</evidence>
<comment type="caution">
    <text evidence="1">The sequence shown here is derived from an EMBL/GenBank/DDBJ whole genome shotgun (WGS) entry which is preliminary data.</text>
</comment>
<name>A0ACA9SAY1_9GLOM</name>
<feature type="non-terminal residue" evidence="1">
    <location>
        <position position="1"/>
    </location>
</feature>
<proteinExistence type="predicted"/>
<accession>A0ACA9SAY1</accession>
<keyword evidence="2" id="KW-1185">Reference proteome</keyword>
<organism evidence="1 2">
    <name type="scientific">Racocetra persica</name>
    <dbReference type="NCBI Taxonomy" id="160502"/>
    <lineage>
        <taxon>Eukaryota</taxon>
        <taxon>Fungi</taxon>
        <taxon>Fungi incertae sedis</taxon>
        <taxon>Mucoromycota</taxon>
        <taxon>Glomeromycotina</taxon>
        <taxon>Glomeromycetes</taxon>
        <taxon>Diversisporales</taxon>
        <taxon>Gigasporaceae</taxon>
        <taxon>Racocetra</taxon>
    </lineage>
</organism>
<dbReference type="EMBL" id="CAJVQC010107722">
    <property type="protein sequence ID" value="CAG8833918.1"/>
    <property type="molecule type" value="Genomic_DNA"/>
</dbReference>
<reference evidence="1" key="1">
    <citation type="submission" date="2021-06" db="EMBL/GenBank/DDBJ databases">
        <authorList>
            <person name="Kallberg Y."/>
            <person name="Tangrot J."/>
            <person name="Rosling A."/>
        </authorList>
    </citation>
    <scope>NUCLEOTIDE SEQUENCE</scope>
    <source>
        <strain evidence="1">MA461A</strain>
    </source>
</reference>
<evidence type="ECO:0000313" key="2">
    <source>
        <dbReference type="Proteomes" id="UP000789920"/>
    </source>
</evidence>
<dbReference type="Proteomes" id="UP000789920">
    <property type="component" value="Unassembled WGS sequence"/>
</dbReference>
<gene>
    <name evidence="1" type="ORF">RPERSI_LOCUS29009</name>
</gene>
<sequence>HTSSFCQSDEISCSSRHALNIFSICDSANSDRCFSILLEIRDGLVALPEGTCWIVSTSSLIDIG</sequence>
<protein>
    <submittedName>
        <fullName evidence="1">25744_t:CDS:1</fullName>
    </submittedName>
</protein>